<dbReference type="WBParaSite" id="MhA1_Contig1255.frz3.gene1">
    <property type="protein sequence ID" value="MhA1_Contig1255.frz3.gene1"/>
    <property type="gene ID" value="MhA1_Contig1255.frz3.gene1"/>
</dbReference>
<sequence>MDYPSFNIDETDCSTFNNNTHIVRQLNFFQFTSSNVLETFRNIFIESWTFVIKETTIPLLIQYLNLAESKLNKSFDSFKKELDNRLFQKHANRFIFHVPKNLQIEDEVKEDLPDDEDEIWKNIEEMEEEIILLRLKIQKVKKKQKNAEFYVEFLKTFDE</sequence>
<keyword evidence="1" id="KW-1185">Reference proteome</keyword>
<organism evidence="1 3">
    <name type="scientific">Meloidogyne hapla</name>
    <name type="common">Root-knot nematode worm</name>
    <dbReference type="NCBI Taxonomy" id="6305"/>
    <lineage>
        <taxon>Eukaryota</taxon>
        <taxon>Metazoa</taxon>
        <taxon>Ecdysozoa</taxon>
        <taxon>Nematoda</taxon>
        <taxon>Chromadorea</taxon>
        <taxon>Rhabditida</taxon>
        <taxon>Tylenchina</taxon>
        <taxon>Tylenchomorpha</taxon>
        <taxon>Tylenchoidea</taxon>
        <taxon>Meloidogynidae</taxon>
        <taxon>Meloidogyninae</taxon>
        <taxon>Meloidogyne</taxon>
    </lineage>
</organism>
<accession>A0A1I8BYP6</accession>
<evidence type="ECO:0000313" key="1">
    <source>
        <dbReference type="Proteomes" id="UP000095281"/>
    </source>
</evidence>
<evidence type="ECO:0000313" key="3">
    <source>
        <dbReference type="WBParaSite" id="MhA1_Contig828.frz3.gene1"/>
    </source>
</evidence>
<dbReference type="WBParaSite" id="MhA1_Contig828.frz3.gene1">
    <property type="protein sequence ID" value="MhA1_Contig828.frz3.gene1"/>
    <property type="gene ID" value="MhA1_Contig828.frz3.gene1"/>
</dbReference>
<name>A0A1I8BYP6_MELHA</name>
<reference evidence="2 3" key="1">
    <citation type="submission" date="2016-11" db="UniProtKB">
        <authorList>
            <consortium name="WormBaseParasite"/>
        </authorList>
    </citation>
    <scope>IDENTIFICATION</scope>
</reference>
<dbReference type="AlphaFoldDB" id="A0A1I8BYP6"/>
<protein>
    <submittedName>
        <fullName evidence="2 3">Uncharacterized protein</fullName>
    </submittedName>
</protein>
<evidence type="ECO:0000313" key="2">
    <source>
        <dbReference type="WBParaSite" id="MhA1_Contig1255.frz3.gene1"/>
    </source>
</evidence>
<proteinExistence type="predicted"/>
<dbReference type="Proteomes" id="UP000095281">
    <property type="component" value="Unplaced"/>
</dbReference>